<dbReference type="AlphaFoldDB" id="A0A7J9I1B6"/>
<name>A0A7J9I1B6_9ROSI</name>
<sequence>VGQKIEVLVEKGIKTQGRKSELVNALGFTNLVKKVGKEGGPNLPTRLDATGAMGQSEVGCLLSVSDGATFAGNIKTDVKHVDVLELSVMLKIGVFDSFKHSAIIFKENILLKSVATLGDGQREYMRGMDPPVYALQEGRRVVDEKKKKMLCEELKSFIPSDSTPWMAIGDFNVILSSDEKKGGVSYQKRCPSFVCKKKLTNSLSRIQKALERLDSIFLAQKEMEIREELESILFHEELLWKQKSHCDWLNLGDRNTKFFHRCTLQKRKATHITSLHN</sequence>
<keyword evidence="2" id="KW-1185">Reference proteome</keyword>
<feature type="non-terminal residue" evidence="1">
    <location>
        <position position="277"/>
    </location>
</feature>
<evidence type="ECO:0000313" key="1">
    <source>
        <dbReference type="EMBL" id="MBA0815900.1"/>
    </source>
</evidence>
<evidence type="ECO:0000313" key="2">
    <source>
        <dbReference type="Proteomes" id="UP000593560"/>
    </source>
</evidence>
<protein>
    <recommendedName>
        <fullName evidence="3">SAP domain-containing protein</fullName>
    </recommendedName>
</protein>
<accession>A0A7J9I1B6</accession>
<proteinExistence type="predicted"/>
<evidence type="ECO:0008006" key="3">
    <source>
        <dbReference type="Google" id="ProtNLM"/>
    </source>
</evidence>
<reference evidence="1 2" key="1">
    <citation type="journal article" date="2019" name="Genome Biol. Evol.">
        <title>Insights into the evolution of the New World diploid cottons (Gossypium, subgenus Houzingenia) based on genome sequencing.</title>
        <authorList>
            <person name="Grover C.E."/>
            <person name="Arick M.A. 2nd"/>
            <person name="Thrash A."/>
            <person name="Conover J.L."/>
            <person name="Sanders W.S."/>
            <person name="Peterson D.G."/>
            <person name="Frelichowski J.E."/>
            <person name="Scheffler J.A."/>
            <person name="Scheffler B.E."/>
            <person name="Wendel J.F."/>
        </authorList>
    </citation>
    <scope>NUCLEOTIDE SEQUENCE [LARGE SCALE GENOMIC DNA]</scope>
    <source>
        <strain evidence="1">0</strain>
        <tissue evidence="1">Leaf</tissue>
    </source>
</reference>
<dbReference type="OrthoDB" id="1001832at2759"/>
<dbReference type="EMBL" id="JABFAD010000013">
    <property type="protein sequence ID" value="MBA0815900.1"/>
    <property type="molecule type" value="Genomic_DNA"/>
</dbReference>
<dbReference type="Proteomes" id="UP000593560">
    <property type="component" value="Unassembled WGS sequence"/>
</dbReference>
<organism evidence="1 2">
    <name type="scientific">Gossypium harknessii</name>
    <dbReference type="NCBI Taxonomy" id="34285"/>
    <lineage>
        <taxon>Eukaryota</taxon>
        <taxon>Viridiplantae</taxon>
        <taxon>Streptophyta</taxon>
        <taxon>Embryophyta</taxon>
        <taxon>Tracheophyta</taxon>
        <taxon>Spermatophyta</taxon>
        <taxon>Magnoliopsida</taxon>
        <taxon>eudicotyledons</taxon>
        <taxon>Gunneridae</taxon>
        <taxon>Pentapetalae</taxon>
        <taxon>rosids</taxon>
        <taxon>malvids</taxon>
        <taxon>Malvales</taxon>
        <taxon>Malvaceae</taxon>
        <taxon>Malvoideae</taxon>
        <taxon>Gossypium</taxon>
    </lineage>
</organism>
<gene>
    <name evidence="1" type="ORF">Gohar_000621</name>
</gene>
<comment type="caution">
    <text evidence="1">The sequence shown here is derived from an EMBL/GenBank/DDBJ whole genome shotgun (WGS) entry which is preliminary data.</text>
</comment>